<keyword evidence="1" id="KW-0001">2Fe-2S</keyword>
<keyword evidence="2" id="KW-0479">Metal-binding</keyword>
<evidence type="ECO:0000313" key="8">
    <source>
        <dbReference type="Proteomes" id="UP001610104"/>
    </source>
</evidence>
<organism evidence="7 8">
    <name type="scientific">Gaetbulibacter aquiaggeris</name>
    <dbReference type="NCBI Taxonomy" id="1735373"/>
    <lineage>
        <taxon>Bacteria</taxon>
        <taxon>Pseudomonadati</taxon>
        <taxon>Bacteroidota</taxon>
        <taxon>Flavobacteriia</taxon>
        <taxon>Flavobacteriales</taxon>
        <taxon>Flavobacteriaceae</taxon>
        <taxon>Gaetbulibacter</taxon>
    </lineage>
</organism>
<keyword evidence="3" id="KW-0560">Oxidoreductase</keyword>
<dbReference type="SUPFAM" id="SSF47741">
    <property type="entry name" value="CO dehydrogenase ISP C-domain like"/>
    <property type="match status" value="1"/>
</dbReference>
<dbReference type="InterPro" id="IPR002888">
    <property type="entry name" value="2Fe-2S-bd"/>
</dbReference>
<evidence type="ECO:0000256" key="1">
    <source>
        <dbReference type="ARBA" id="ARBA00022714"/>
    </source>
</evidence>
<dbReference type="Pfam" id="PF00111">
    <property type="entry name" value="Fer2"/>
    <property type="match status" value="1"/>
</dbReference>
<dbReference type="RefSeq" id="WP_395439296.1">
    <property type="nucleotide sequence ID" value="NZ_JBAWKC010000006.1"/>
</dbReference>
<evidence type="ECO:0000256" key="3">
    <source>
        <dbReference type="ARBA" id="ARBA00023002"/>
    </source>
</evidence>
<evidence type="ECO:0000313" key="7">
    <source>
        <dbReference type="EMBL" id="MFH6770074.1"/>
    </source>
</evidence>
<name>A0ABW7MTC6_9FLAO</name>
<reference evidence="7 8" key="1">
    <citation type="submission" date="2024-02" db="EMBL/GenBank/DDBJ databases">
        <title>A Gaetbulibacter species isolated from tidal flats and genomic insights of their niches.</title>
        <authorList>
            <person name="Ye Y."/>
        </authorList>
    </citation>
    <scope>NUCLEOTIDE SEQUENCE [LARGE SCALE GENOMIC DNA]</scope>
    <source>
        <strain evidence="7 8">KEM-8</strain>
    </source>
</reference>
<dbReference type="Gene3D" id="3.10.20.30">
    <property type="match status" value="1"/>
</dbReference>
<evidence type="ECO:0000256" key="4">
    <source>
        <dbReference type="ARBA" id="ARBA00023004"/>
    </source>
</evidence>
<proteinExistence type="predicted"/>
<accession>A0ABW7MTC6</accession>
<dbReference type="CDD" id="cd00207">
    <property type="entry name" value="fer2"/>
    <property type="match status" value="1"/>
</dbReference>
<feature type="domain" description="2Fe-2S ferredoxin-type" evidence="6">
    <location>
        <begin position="2"/>
        <end position="78"/>
    </location>
</feature>
<dbReference type="InterPro" id="IPR006058">
    <property type="entry name" value="2Fe2S_fd_BS"/>
</dbReference>
<sequence>MKQINFTLNGKPVSLEVQGQESLLTIIRTYLEQTGTKYGCGIGECGACTVLINKEPVRSCMTLAEDIEGKEIISIEGLSVDGELHPIQEAFISHDALQCGFCTSGMIMNAYGFLLQNPNPSREKIIVGMESNLCRCGAYNRIVDAIETAGKEMPKKVKL</sequence>
<dbReference type="PANTHER" id="PTHR44379">
    <property type="entry name" value="OXIDOREDUCTASE WITH IRON-SULFUR SUBUNIT"/>
    <property type="match status" value="1"/>
</dbReference>
<dbReference type="SUPFAM" id="SSF54292">
    <property type="entry name" value="2Fe-2S ferredoxin-like"/>
    <property type="match status" value="1"/>
</dbReference>
<gene>
    <name evidence="7" type="ORF">V8G56_15090</name>
</gene>
<dbReference type="InterPro" id="IPR012675">
    <property type="entry name" value="Beta-grasp_dom_sf"/>
</dbReference>
<dbReference type="PROSITE" id="PS00197">
    <property type="entry name" value="2FE2S_FER_1"/>
    <property type="match status" value="1"/>
</dbReference>
<keyword evidence="5" id="KW-0411">Iron-sulfur</keyword>
<evidence type="ECO:0000256" key="5">
    <source>
        <dbReference type="ARBA" id="ARBA00023014"/>
    </source>
</evidence>
<dbReference type="Pfam" id="PF01799">
    <property type="entry name" value="Fer2_2"/>
    <property type="match status" value="1"/>
</dbReference>
<keyword evidence="4" id="KW-0408">Iron</keyword>
<dbReference type="InterPro" id="IPR051452">
    <property type="entry name" value="Diverse_Oxidoreductases"/>
</dbReference>
<comment type="caution">
    <text evidence="7">The sequence shown here is derived from an EMBL/GenBank/DDBJ whole genome shotgun (WGS) entry which is preliminary data.</text>
</comment>
<dbReference type="InterPro" id="IPR036010">
    <property type="entry name" value="2Fe-2S_ferredoxin-like_sf"/>
</dbReference>
<dbReference type="PROSITE" id="PS51085">
    <property type="entry name" value="2FE2S_FER_2"/>
    <property type="match status" value="1"/>
</dbReference>
<dbReference type="Gene3D" id="1.10.150.120">
    <property type="entry name" value="[2Fe-2S]-binding domain"/>
    <property type="match status" value="1"/>
</dbReference>
<evidence type="ECO:0000256" key="2">
    <source>
        <dbReference type="ARBA" id="ARBA00022723"/>
    </source>
</evidence>
<keyword evidence="8" id="KW-1185">Reference proteome</keyword>
<dbReference type="EMBL" id="JBAWKC010000006">
    <property type="protein sequence ID" value="MFH6770074.1"/>
    <property type="molecule type" value="Genomic_DNA"/>
</dbReference>
<dbReference type="InterPro" id="IPR036884">
    <property type="entry name" value="2Fe-2S-bd_dom_sf"/>
</dbReference>
<dbReference type="PANTHER" id="PTHR44379:SF2">
    <property type="entry name" value="BLR6218 PROTEIN"/>
    <property type="match status" value="1"/>
</dbReference>
<evidence type="ECO:0000259" key="6">
    <source>
        <dbReference type="PROSITE" id="PS51085"/>
    </source>
</evidence>
<protein>
    <submittedName>
        <fullName evidence="7">(2Fe-2S)-binding protein</fullName>
    </submittedName>
</protein>
<dbReference type="InterPro" id="IPR001041">
    <property type="entry name" value="2Fe-2S_ferredoxin-type"/>
</dbReference>
<dbReference type="Proteomes" id="UP001610104">
    <property type="component" value="Unassembled WGS sequence"/>
</dbReference>